<keyword evidence="3" id="KW-1185">Reference proteome</keyword>
<name>A0A8X7VIH6_BRACI</name>
<protein>
    <submittedName>
        <fullName evidence="2">Uncharacterized protein</fullName>
    </submittedName>
</protein>
<comment type="caution">
    <text evidence="2">The sequence shown here is derived from an EMBL/GenBank/DDBJ whole genome shotgun (WGS) entry which is preliminary data.</text>
</comment>
<evidence type="ECO:0000256" key="1">
    <source>
        <dbReference type="SAM" id="MobiDB-lite"/>
    </source>
</evidence>
<dbReference type="EMBL" id="JAAMPC010000005">
    <property type="protein sequence ID" value="KAG2311906.1"/>
    <property type="molecule type" value="Genomic_DNA"/>
</dbReference>
<accession>A0A8X7VIH6</accession>
<sequence length="230" mass="26068">MTPLDIDDMSQTAATTRHQHRSIRIGQRREGFARGIDGDAIEFLKTTSKTASKNFGDEAYIRLQEHASSFTRRELVQETYTKDEINKMFTGLLGERMGKALHGKEFRGGHGQASAIFATHEPWLDKFNIDDGVTSTSIDMKPAPSTTYSKHEIDESLGNIWKEVKKAEARLSSKLTKTLDKEVEELDYDGYYAAEAEKFQRQLDYQAASIVIDELNLTSIVRRLTEIDAR</sequence>
<organism evidence="2 3">
    <name type="scientific">Brassica carinata</name>
    <name type="common">Ethiopian mustard</name>
    <name type="synonym">Abyssinian cabbage</name>
    <dbReference type="NCBI Taxonomy" id="52824"/>
    <lineage>
        <taxon>Eukaryota</taxon>
        <taxon>Viridiplantae</taxon>
        <taxon>Streptophyta</taxon>
        <taxon>Embryophyta</taxon>
        <taxon>Tracheophyta</taxon>
        <taxon>Spermatophyta</taxon>
        <taxon>Magnoliopsida</taxon>
        <taxon>eudicotyledons</taxon>
        <taxon>Gunneridae</taxon>
        <taxon>Pentapetalae</taxon>
        <taxon>rosids</taxon>
        <taxon>malvids</taxon>
        <taxon>Brassicales</taxon>
        <taxon>Brassicaceae</taxon>
        <taxon>Brassiceae</taxon>
        <taxon>Brassica</taxon>
    </lineage>
</organism>
<feature type="region of interest" description="Disordered" evidence="1">
    <location>
        <begin position="1"/>
        <end position="22"/>
    </location>
</feature>
<evidence type="ECO:0000313" key="2">
    <source>
        <dbReference type="EMBL" id="KAG2311906.1"/>
    </source>
</evidence>
<dbReference type="Proteomes" id="UP000886595">
    <property type="component" value="Unassembled WGS sequence"/>
</dbReference>
<gene>
    <name evidence="2" type="ORF">Bca52824_023463</name>
</gene>
<reference evidence="2 3" key="1">
    <citation type="submission" date="2020-02" db="EMBL/GenBank/DDBJ databases">
        <authorList>
            <person name="Ma Q."/>
            <person name="Huang Y."/>
            <person name="Song X."/>
            <person name="Pei D."/>
        </authorList>
    </citation>
    <scope>NUCLEOTIDE SEQUENCE [LARGE SCALE GENOMIC DNA]</scope>
    <source>
        <strain evidence="2">Sxm20200214</strain>
        <tissue evidence="2">Leaf</tissue>
    </source>
</reference>
<proteinExistence type="predicted"/>
<evidence type="ECO:0000313" key="3">
    <source>
        <dbReference type="Proteomes" id="UP000886595"/>
    </source>
</evidence>
<dbReference type="AlphaFoldDB" id="A0A8X7VIH6"/>